<evidence type="ECO:0000313" key="1">
    <source>
        <dbReference type="EMBL" id="ETR72593.1"/>
    </source>
</evidence>
<comment type="caution">
    <text evidence="1">The sequence shown here is derived from an EMBL/GenBank/DDBJ whole genome shotgun (WGS) entry which is preliminary data.</text>
</comment>
<organism evidence="1 2">
    <name type="scientific">Candidatus Magnetoglobus multicellularis str. Araruama</name>
    <dbReference type="NCBI Taxonomy" id="890399"/>
    <lineage>
        <taxon>Bacteria</taxon>
        <taxon>Pseudomonadati</taxon>
        <taxon>Thermodesulfobacteriota</taxon>
        <taxon>Desulfobacteria</taxon>
        <taxon>Desulfobacterales</taxon>
        <taxon>Desulfobacteraceae</taxon>
        <taxon>Candidatus Magnetoglobus</taxon>
    </lineage>
</organism>
<reference evidence="2" key="1">
    <citation type="submission" date="2012-11" db="EMBL/GenBank/DDBJ databases">
        <authorList>
            <person name="Lucero-Rivera Y.E."/>
            <person name="Tovar-Ramirez D."/>
        </authorList>
    </citation>
    <scope>NUCLEOTIDE SEQUENCE [LARGE SCALE GENOMIC DNA]</scope>
    <source>
        <strain evidence="2">Araruama</strain>
    </source>
</reference>
<evidence type="ECO:0008006" key="3">
    <source>
        <dbReference type="Google" id="ProtNLM"/>
    </source>
</evidence>
<accession>A0A1V1PCV3</accession>
<dbReference type="EMBL" id="ATBP01000132">
    <property type="protein sequence ID" value="ETR72593.1"/>
    <property type="molecule type" value="Genomic_DNA"/>
</dbReference>
<name>A0A1V1PCV3_9BACT</name>
<dbReference type="Proteomes" id="UP000189670">
    <property type="component" value="Unassembled WGS sequence"/>
</dbReference>
<evidence type="ECO:0000313" key="2">
    <source>
        <dbReference type="Proteomes" id="UP000189670"/>
    </source>
</evidence>
<proteinExistence type="predicted"/>
<gene>
    <name evidence="1" type="ORF">OMM_07423</name>
</gene>
<sequence length="110" mass="12971">MKVNRKEIEKNLPKKGFRREKDGHHIYFHHEYEGQDSGAYTFISHSSKFKDISGDVLLSIRKQLKLDTNRDAVNLIKCPIDEDTYNNILIKKTLFNLMSKDSSKEKLWQD</sequence>
<dbReference type="AlphaFoldDB" id="A0A1V1PCV3"/>
<protein>
    <recommendedName>
        <fullName evidence="3">YcfA family protein</fullName>
    </recommendedName>
</protein>